<reference evidence="4" key="1">
    <citation type="submission" date="2018-05" db="EMBL/GenBank/DDBJ databases">
        <authorList>
            <person name="Lanie J.A."/>
            <person name="Ng W.-L."/>
            <person name="Kazmierczak K.M."/>
            <person name="Andrzejewski T.M."/>
            <person name="Davidsen T.M."/>
            <person name="Wayne K.J."/>
            <person name="Tettelin H."/>
            <person name="Glass J.I."/>
            <person name="Rusch D."/>
            <person name="Podicherti R."/>
            <person name="Tsui H.-C.T."/>
            <person name="Winkler M.E."/>
        </authorList>
    </citation>
    <scope>NUCLEOTIDE SEQUENCE</scope>
</reference>
<dbReference type="GO" id="GO:0016491">
    <property type="term" value="F:oxidoreductase activity"/>
    <property type="evidence" value="ECO:0007669"/>
    <property type="project" value="UniProtKB-KW"/>
</dbReference>
<dbReference type="SUPFAM" id="SSF55347">
    <property type="entry name" value="Glyceraldehyde-3-phosphate dehydrogenase-like, C-terminal domain"/>
    <property type="match status" value="1"/>
</dbReference>
<dbReference type="Pfam" id="PF22725">
    <property type="entry name" value="GFO_IDH_MocA_C3"/>
    <property type="match status" value="1"/>
</dbReference>
<accession>A0A382PF13</accession>
<dbReference type="AlphaFoldDB" id="A0A382PF13"/>
<dbReference type="Gene3D" id="3.30.360.10">
    <property type="entry name" value="Dihydrodipicolinate Reductase, domain 2"/>
    <property type="match status" value="1"/>
</dbReference>
<dbReference type="InterPro" id="IPR000683">
    <property type="entry name" value="Gfo/Idh/MocA-like_OxRdtase_N"/>
</dbReference>
<feature type="non-terminal residue" evidence="4">
    <location>
        <position position="215"/>
    </location>
</feature>
<dbReference type="Gene3D" id="3.40.50.720">
    <property type="entry name" value="NAD(P)-binding Rossmann-like Domain"/>
    <property type="match status" value="1"/>
</dbReference>
<protein>
    <submittedName>
        <fullName evidence="4">Uncharacterized protein</fullName>
    </submittedName>
</protein>
<dbReference type="PANTHER" id="PTHR43818">
    <property type="entry name" value="BCDNA.GH03377"/>
    <property type="match status" value="1"/>
</dbReference>
<dbReference type="SUPFAM" id="SSF51735">
    <property type="entry name" value="NAD(P)-binding Rossmann-fold domains"/>
    <property type="match status" value="1"/>
</dbReference>
<dbReference type="Pfam" id="PF01408">
    <property type="entry name" value="GFO_IDH_MocA"/>
    <property type="match status" value="1"/>
</dbReference>
<proteinExistence type="predicted"/>
<evidence type="ECO:0000259" key="2">
    <source>
        <dbReference type="Pfam" id="PF01408"/>
    </source>
</evidence>
<evidence type="ECO:0000259" key="3">
    <source>
        <dbReference type="Pfam" id="PF22725"/>
    </source>
</evidence>
<dbReference type="EMBL" id="UINC01106645">
    <property type="protein sequence ID" value="SVC71447.1"/>
    <property type="molecule type" value="Genomic_DNA"/>
</dbReference>
<keyword evidence="1" id="KW-0560">Oxidoreductase</keyword>
<evidence type="ECO:0000256" key="1">
    <source>
        <dbReference type="ARBA" id="ARBA00023002"/>
    </source>
</evidence>
<feature type="domain" description="Gfo/Idh/MocA-like oxidoreductase N-terminal" evidence="2">
    <location>
        <begin position="7"/>
        <end position="123"/>
    </location>
</feature>
<dbReference type="InterPro" id="IPR050463">
    <property type="entry name" value="Gfo/Idh/MocA_oxidrdct_glycsds"/>
</dbReference>
<sequence length="215" mass="23663">MPNFKPVKIVIVGCGMIAEIGYQPRCQAYPQKIELVGYYDQDINRAKLLAEKGGGKVYYSLDEVLNDPSVEGIINLTIHTGHYPVSLAGLKAGKHVYSEKPVALRVEEADEMVETADQMDVKFACAPVAMLGYVQQSVWGRIRDGEIGEVVSAMGNFGGPLEYWHPNADLFMMEGVGPFKDVAPYPLTAMTTMIGPVKRVYGLARITIPERMLHA</sequence>
<dbReference type="InterPro" id="IPR036291">
    <property type="entry name" value="NAD(P)-bd_dom_sf"/>
</dbReference>
<name>A0A382PF13_9ZZZZ</name>
<gene>
    <name evidence="4" type="ORF">METZ01_LOCUS324301</name>
</gene>
<organism evidence="4">
    <name type="scientific">marine metagenome</name>
    <dbReference type="NCBI Taxonomy" id="408172"/>
    <lineage>
        <taxon>unclassified sequences</taxon>
        <taxon>metagenomes</taxon>
        <taxon>ecological metagenomes</taxon>
    </lineage>
</organism>
<feature type="domain" description="GFO/IDH/MocA-like oxidoreductase" evidence="3">
    <location>
        <begin position="141"/>
        <end position="210"/>
    </location>
</feature>
<dbReference type="InterPro" id="IPR055170">
    <property type="entry name" value="GFO_IDH_MocA-like_dom"/>
</dbReference>
<dbReference type="GO" id="GO:0000166">
    <property type="term" value="F:nucleotide binding"/>
    <property type="evidence" value="ECO:0007669"/>
    <property type="project" value="InterPro"/>
</dbReference>
<evidence type="ECO:0000313" key="4">
    <source>
        <dbReference type="EMBL" id="SVC71447.1"/>
    </source>
</evidence>
<dbReference type="PANTHER" id="PTHR43818:SF11">
    <property type="entry name" value="BCDNA.GH03377"/>
    <property type="match status" value="1"/>
</dbReference>